<dbReference type="OrthoDB" id="5422351at2759"/>
<comment type="caution">
    <text evidence="1">The sequence shown here is derived from an EMBL/GenBank/DDBJ whole genome shotgun (WGS) entry which is preliminary data.</text>
</comment>
<sequence length="156" mass="17391">MDTTLITFMFQATPRTQSRTGGLKMASTYYYYYELDDGIEVHDTAIPFTTTCPYMPGQPVNILWVPVEVSPPRLRSGSVDSINLAEAKTLNPADKFMTLRAPPLKPGVGRSASLSSSHAEMSKDKKLGWATKLFFRSSTKNFIAKRTAYSKTIIRV</sequence>
<name>A0A395IDJ2_9HELO</name>
<dbReference type="AlphaFoldDB" id="A0A395IDJ2"/>
<accession>A0A395IDJ2</accession>
<keyword evidence="2" id="KW-1185">Reference proteome</keyword>
<evidence type="ECO:0000313" key="2">
    <source>
        <dbReference type="Proteomes" id="UP000249056"/>
    </source>
</evidence>
<protein>
    <submittedName>
        <fullName evidence="1">Uncharacterized protein</fullName>
    </submittedName>
</protein>
<dbReference type="PANTHER" id="PTHR40625:SF1">
    <property type="entry name" value="AMP-ACTIVATED PROTEIN KINASE GLYCOGEN-BINDING DOMAIN-CONTAINING PROTEIN"/>
    <property type="match status" value="1"/>
</dbReference>
<dbReference type="Proteomes" id="UP000249056">
    <property type="component" value="Unassembled WGS sequence"/>
</dbReference>
<dbReference type="PANTHER" id="PTHR40625">
    <property type="entry name" value="GTP-BINDING PROTEIN ESDC-RELATED"/>
    <property type="match status" value="1"/>
</dbReference>
<proteinExistence type="predicted"/>
<organism evidence="1 2">
    <name type="scientific">Monilinia fructigena</name>
    <dbReference type="NCBI Taxonomy" id="38457"/>
    <lineage>
        <taxon>Eukaryota</taxon>
        <taxon>Fungi</taxon>
        <taxon>Dikarya</taxon>
        <taxon>Ascomycota</taxon>
        <taxon>Pezizomycotina</taxon>
        <taxon>Leotiomycetes</taxon>
        <taxon>Helotiales</taxon>
        <taxon>Sclerotiniaceae</taxon>
        <taxon>Monilinia</taxon>
    </lineage>
</organism>
<evidence type="ECO:0000313" key="1">
    <source>
        <dbReference type="EMBL" id="RAL58437.1"/>
    </source>
</evidence>
<gene>
    <name evidence="1" type="ORF">DID88_005142</name>
</gene>
<dbReference type="EMBL" id="QKRW01000082">
    <property type="protein sequence ID" value="RAL58437.1"/>
    <property type="molecule type" value="Genomic_DNA"/>
</dbReference>
<reference evidence="1 2" key="1">
    <citation type="submission" date="2018-06" db="EMBL/GenBank/DDBJ databases">
        <title>Genome Sequence of the Brown Rot Fungal Pathogen Monilinia fructigena.</title>
        <authorList>
            <person name="Landi L."/>
            <person name="De Miccolis Angelini R.M."/>
            <person name="Pollastro S."/>
            <person name="Abate D."/>
            <person name="Faretra F."/>
            <person name="Romanazzi G."/>
        </authorList>
    </citation>
    <scope>NUCLEOTIDE SEQUENCE [LARGE SCALE GENOMIC DNA]</scope>
    <source>
        <strain evidence="1 2">Mfrg269</strain>
    </source>
</reference>